<sequence>PFLFVLFFLAAVQHTALTLWAGTNAGYIYIHVLTLPKEDKRSKDGVTCMLAKEIHLKHGAPVVSVTVLDSSNRPLPTSLSVKEGAASKPDQSGPYKVVICSEEQIKVFTLPVLKHFQKYKVTAREGALLRSLGFASFRSPPDAPSTLSDLLLLTLSNQGDITAFSLPELRKLFREEDALRKEDITGILSLQFSSEGEAFYLHSSSEYQRLSLSPNVVTCPRCVLELPPGARPASAPPAAEGPKTGASRAKEAPPAPKKEPAPSGSPRDAAVEEPPEVVLENGGGSEHDRSLAEAPQSPTSQLDASILSNDLTLDSIRDHLG</sequence>
<dbReference type="GO" id="GO:0006893">
    <property type="term" value="P:Golgi to plasma membrane transport"/>
    <property type="evidence" value="ECO:0007669"/>
    <property type="project" value="TreeGrafter"/>
</dbReference>
<dbReference type="PANTHER" id="PTHR10241">
    <property type="entry name" value="LETHAL 2 GIANT LARVAE PROTEIN"/>
    <property type="match status" value="1"/>
</dbReference>
<feature type="signal peptide" evidence="2">
    <location>
        <begin position="1"/>
        <end position="18"/>
    </location>
</feature>
<evidence type="ECO:0000256" key="2">
    <source>
        <dbReference type="SAM" id="SignalP"/>
    </source>
</evidence>
<dbReference type="EMBL" id="OB668446">
    <property type="protein sequence ID" value="CAD7234355.1"/>
    <property type="molecule type" value="Genomic_DNA"/>
</dbReference>
<feature type="compositionally biased region" description="Polar residues" evidence="1">
    <location>
        <begin position="296"/>
        <end position="312"/>
    </location>
</feature>
<feature type="region of interest" description="Disordered" evidence="1">
    <location>
        <begin position="228"/>
        <end position="321"/>
    </location>
</feature>
<dbReference type="AlphaFoldDB" id="A0A7R8WM46"/>
<keyword evidence="2" id="KW-0732">Signal</keyword>
<reference evidence="3" key="1">
    <citation type="submission" date="2020-11" db="EMBL/GenBank/DDBJ databases">
        <authorList>
            <person name="Tran Van P."/>
        </authorList>
    </citation>
    <scope>NUCLEOTIDE SEQUENCE</scope>
</reference>
<feature type="non-terminal residue" evidence="3">
    <location>
        <position position="321"/>
    </location>
</feature>
<evidence type="ECO:0000256" key="1">
    <source>
        <dbReference type="SAM" id="MobiDB-lite"/>
    </source>
</evidence>
<feature type="chain" id="PRO_5043983338" evidence="2">
    <location>
        <begin position="19"/>
        <end position="321"/>
    </location>
</feature>
<gene>
    <name evidence="3" type="ORF">CTOB1V02_LOCUS12171</name>
</gene>
<evidence type="ECO:0000313" key="3">
    <source>
        <dbReference type="EMBL" id="CAD7234355.1"/>
    </source>
</evidence>
<dbReference type="GO" id="GO:0005096">
    <property type="term" value="F:GTPase activator activity"/>
    <property type="evidence" value="ECO:0007669"/>
    <property type="project" value="TreeGrafter"/>
</dbReference>
<dbReference type="GO" id="GO:0032878">
    <property type="term" value="P:regulation of establishment or maintenance of cell polarity"/>
    <property type="evidence" value="ECO:0007669"/>
    <property type="project" value="TreeGrafter"/>
</dbReference>
<protein>
    <submittedName>
        <fullName evidence="3">Uncharacterized protein</fullName>
    </submittedName>
</protein>
<organism evidence="3">
    <name type="scientific">Cyprideis torosa</name>
    <dbReference type="NCBI Taxonomy" id="163714"/>
    <lineage>
        <taxon>Eukaryota</taxon>
        <taxon>Metazoa</taxon>
        <taxon>Ecdysozoa</taxon>
        <taxon>Arthropoda</taxon>
        <taxon>Crustacea</taxon>
        <taxon>Oligostraca</taxon>
        <taxon>Ostracoda</taxon>
        <taxon>Podocopa</taxon>
        <taxon>Podocopida</taxon>
        <taxon>Cytherocopina</taxon>
        <taxon>Cytheroidea</taxon>
        <taxon>Cytherideidae</taxon>
        <taxon>Cyprideis</taxon>
    </lineage>
</organism>
<name>A0A7R8WM46_9CRUS</name>
<dbReference type="GO" id="GO:0045159">
    <property type="term" value="F:myosin II binding"/>
    <property type="evidence" value="ECO:0007669"/>
    <property type="project" value="TreeGrafter"/>
</dbReference>
<feature type="compositionally biased region" description="Basic and acidic residues" evidence="1">
    <location>
        <begin position="248"/>
        <end position="260"/>
    </location>
</feature>
<dbReference type="GO" id="GO:0030864">
    <property type="term" value="C:cortical actin cytoskeleton"/>
    <property type="evidence" value="ECO:0007669"/>
    <property type="project" value="TreeGrafter"/>
</dbReference>
<dbReference type="GO" id="GO:0005886">
    <property type="term" value="C:plasma membrane"/>
    <property type="evidence" value="ECO:0007669"/>
    <property type="project" value="TreeGrafter"/>
</dbReference>
<accession>A0A7R8WM46</accession>
<dbReference type="GO" id="GO:0008593">
    <property type="term" value="P:regulation of Notch signaling pathway"/>
    <property type="evidence" value="ECO:0007669"/>
    <property type="project" value="TreeGrafter"/>
</dbReference>
<feature type="compositionally biased region" description="Low complexity" evidence="1">
    <location>
        <begin position="228"/>
        <end position="238"/>
    </location>
</feature>
<dbReference type="GO" id="GO:0030866">
    <property type="term" value="P:cortical actin cytoskeleton organization"/>
    <property type="evidence" value="ECO:0007669"/>
    <property type="project" value="TreeGrafter"/>
</dbReference>
<dbReference type="GO" id="GO:0051294">
    <property type="term" value="P:establishment of spindle orientation"/>
    <property type="evidence" value="ECO:0007669"/>
    <property type="project" value="TreeGrafter"/>
</dbReference>
<dbReference type="PANTHER" id="PTHR10241:SF29">
    <property type="entry name" value="LETHAL(2) GIANT LARVAE PROTEIN"/>
    <property type="match status" value="1"/>
</dbReference>
<dbReference type="GO" id="GO:0019905">
    <property type="term" value="F:syntaxin binding"/>
    <property type="evidence" value="ECO:0007669"/>
    <property type="project" value="TreeGrafter"/>
</dbReference>
<proteinExistence type="predicted"/>
<dbReference type="OrthoDB" id="19944at2759"/>